<evidence type="ECO:0000313" key="2">
    <source>
        <dbReference type="Proteomes" id="UP000494252"/>
    </source>
</evidence>
<dbReference type="EMBL" id="CADIKI010000004">
    <property type="protein sequence ID" value="CAB3785911.1"/>
    <property type="molecule type" value="Genomic_DNA"/>
</dbReference>
<sequence length="129" mass="13647">MSINRKTASPSAKGSAYSLFLTRGLKGVQCAPTSPAVVRTFIDQPLEGAGGAKQQLESDSREIAGLRLLDERFTVIRQAMGVPKSRGPAAADVLTQFVEEMKGSGFVADALTSYRIYGRSALASQHSAA</sequence>
<dbReference type="AlphaFoldDB" id="A0A6J5FXC1"/>
<accession>A0A6J5FXC1</accession>
<keyword evidence="2" id="KW-1185">Reference proteome</keyword>
<evidence type="ECO:0000313" key="1">
    <source>
        <dbReference type="EMBL" id="CAB3785911.1"/>
    </source>
</evidence>
<dbReference type="Proteomes" id="UP000494252">
    <property type="component" value="Unassembled WGS sequence"/>
</dbReference>
<proteinExistence type="predicted"/>
<name>A0A6J5FXC1_9BURK</name>
<reference evidence="1 2" key="1">
    <citation type="submission" date="2020-04" db="EMBL/GenBank/DDBJ databases">
        <authorList>
            <person name="De Canck E."/>
        </authorList>
    </citation>
    <scope>NUCLEOTIDE SEQUENCE [LARGE SCALE GENOMIC DNA]</scope>
    <source>
        <strain evidence="1 2">LMG 27177</strain>
    </source>
</reference>
<gene>
    <name evidence="1" type="ORF">LMG27177_01946</name>
</gene>
<protein>
    <submittedName>
        <fullName evidence="1">Uncharacterized protein</fullName>
    </submittedName>
</protein>
<organism evidence="1 2">
    <name type="scientific">Paraburkholderia fynbosensis</name>
    <dbReference type="NCBI Taxonomy" id="1200993"/>
    <lineage>
        <taxon>Bacteria</taxon>
        <taxon>Pseudomonadati</taxon>
        <taxon>Pseudomonadota</taxon>
        <taxon>Betaproteobacteria</taxon>
        <taxon>Burkholderiales</taxon>
        <taxon>Burkholderiaceae</taxon>
        <taxon>Paraburkholderia</taxon>
    </lineage>
</organism>